<name>A0A075GCD6_9EURY</name>
<dbReference type="EMBL" id="KF900628">
    <property type="protein sequence ID" value="AIF01726.1"/>
    <property type="molecule type" value="Genomic_DNA"/>
</dbReference>
<accession>A0A075GCD6</accession>
<sequence>MSELVINLPGSHVGYSSSSMVRIVSEITSDGSLPGYDSILNWPLAVATESSSETMEISPRTRSDSLILTCITFSSSILLSTPSSRSARKAISPSLAKASSAIFFRLVVASIVVWWEPCHDLPFSTDNSQSSPTNQCRLCSNRSTSSTALAWTLQVALCSPIARARVPSP</sequence>
<protein>
    <submittedName>
        <fullName evidence="1">Uncharacterized protein</fullName>
    </submittedName>
</protein>
<dbReference type="AlphaFoldDB" id="A0A075GCD6"/>
<proteinExistence type="predicted"/>
<organism evidence="1">
    <name type="scientific">uncultured marine group II/III euryarchaeote KM3_14_C07</name>
    <dbReference type="NCBI Taxonomy" id="1457888"/>
    <lineage>
        <taxon>Archaea</taxon>
        <taxon>Methanobacteriati</taxon>
        <taxon>Methanobacteriota</taxon>
        <taxon>environmental samples</taxon>
    </lineage>
</organism>
<evidence type="ECO:0000313" key="1">
    <source>
        <dbReference type="EMBL" id="AIF01726.1"/>
    </source>
</evidence>
<reference evidence="1" key="1">
    <citation type="journal article" date="2014" name="Genome Biol. Evol.">
        <title>Pangenome evidence for extensive interdomain horizontal transfer affecting lineage core and shell genes in uncultured planktonic thaumarchaeota and euryarchaeota.</title>
        <authorList>
            <person name="Deschamps P."/>
            <person name="Zivanovic Y."/>
            <person name="Moreira D."/>
            <person name="Rodriguez-Valera F."/>
            <person name="Lopez-Garcia P."/>
        </authorList>
    </citation>
    <scope>NUCLEOTIDE SEQUENCE</scope>
</reference>